<proteinExistence type="predicted"/>
<dbReference type="CDD" id="cd00200">
    <property type="entry name" value="WD40"/>
    <property type="match status" value="2"/>
</dbReference>
<feature type="repeat" description="WD" evidence="6">
    <location>
        <begin position="478"/>
        <end position="494"/>
    </location>
</feature>
<evidence type="ECO:0000256" key="4">
    <source>
        <dbReference type="ARBA" id="ARBA00023242"/>
    </source>
</evidence>
<dbReference type="InterPro" id="IPR019775">
    <property type="entry name" value="WD40_repeat_CS"/>
</dbReference>
<feature type="repeat" description="WD" evidence="6">
    <location>
        <begin position="408"/>
        <end position="439"/>
    </location>
</feature>
<comment type="caution">
    <text evidence="9">The sequence shown here is derived from an EMBL/GenBank/DDBJ whole genome shotgun (WGS) entry which is preliminary data.</text>
</comment>
<dbReference type="Gene3D" id="2.130.10.10">
    <property type="entry name" value="YVTN repeat-like/Quinoprotein amine dehydrogenase"/>
    <property type="match status" value="5"/>
</dbReference>
<evidence type="ECO:0000256" key="2">
    <source>
        <dbReference type="ARBA" id="ARBA00022574"/>
    </source>
</evidence>
<protein>
    <submittedName>
        <fullName evidence="9">U3 small nucleolar RNA-associated protein 13</fullName>
    </submittedName>
</protein>
<dbReference type="InterPro" id="IPR013934">
    <property type="entry name" value="Utp13_C"/>
</dbReference>
<comment type="function">
    <text evidence="5">Component of the ASTRA complex involved in chromatin remodeling.</text>
</comment>
<reference evidence="9 10" key="1">
    <citation type="submission" date="2023-08" db="EMBL/GenBank/DDBJ databases">
        <title>Black Yeasts Isolated from many extreme environments.</title>
        <authorList>
            <person name="Coleine C."/>
            <person name="Stajich J.E."/>
            <person name="Selbmann L."/>
        </authorList>
    </citation>
    <scope>NUCLEOTIDE SEQUENCE [LARGE SCALE GENOMIC DNA]</scope>
    <source>
        <strain evidence="9 10">CCFEE 5885</strain>
    </source>
</reference>
<dbReference type="Pfam" id="PF08625">
    <property type="entry name" value="Utp13"/>
    <property type="match status" value="1"/>
</dbReference>
<dbReference type="InterPro" id="IPR001680">
    <property type="entry name" value="WD40_rpt"/>
</dbReference>
<feature type="region of interest" description="Disordered" evidence="7">
    <location>
        <begin position="168"/>
        <end position="189"/>
    </location>
</feature>
<feature type="repeat" description="WD" evidence="6">
    <location>
        <begin position="218"/>
        <end position="259"/>
    </location>
</feature>
<evidence type="ECO:0000256" key="5">
    <source>
        <dbReference type="ARBA" id="ARBA00037338"/>
    </source>
</evidence>
<feature type="compositionally biased region" description="Low complexity" evidence="7">
    <location>
        <begin position="180"/>
        <end position="189"/>
    </location>
</feature>
<sequence length="931" mass="101622">MASKVSVKTTFKEYRAIEPFYTGGEITANIAGTFLASTVDDEDCLIVNLSTADPICRIEGDGEAITSLALTPNADHVIICSRSLSMRVFQLTHVDGTVTAELTRTLKPHATPVVASTTDATGSLVVTGGADGIVKVWDIRGGYCSHTFHSHGGVVTALELFESKSVPADSKSSSKKRKSGQAQANGSSQQNALLLASAAEDGRIKIHNLNNRQQVATLDSHVSVVRALKFSSEQNMMLSASRDRTIVLWDVKTWSVIRTLTATEELEAAGYISDGQYLYAGGEQGRVRVWSTTSGQELRMPEGRDLETEAIASILPLPGQYALLAVRSNQVLELMSYQSLEQRTRDGEDALVSERTFSGNHDEIIDMACVGSSLLAIADNTETVKIISTDAQDSDSSELKFGSNVDALEGHTDVVICMDADLHGRWLATGSKDNTARIWHRDRDSSKFKCVATLAGHTASIGAIGLPKMSSKDQVPPYLITGSEDKTVKKWDLSKLPGAAPVTPHAIAKAVFTRVAHEKDINAIDLSPLAPLFASASQDRTIKIWSTEDGSTTAILKGHKRGVWSIRFSPAGTPALDLAEGGSSGNRGLLVSGSGDNTVKVWSLNTYACLLTFEGHQNSVLKVIWLPPLPTEDTNDDRQQYKNKPIIASASSDTLIKLWSPYAAADSDHLLATLDGHTDRVWSLATPLTIFSQLQHPKNVGSKPPYSLISGAADGKISFWTDTTATTAIESSKAMTERVEQDQLLQNHIIAKNYKEVITLSLALNHPGRLLRVFDEVVNLPDSEREPNTYMGVQAVDDVLASLNQEQIYKLLERVRDWNTNARTATVAQKVLNCLLRKYPQSMWTDMARDRDILRLARSTSRNKNAGGNAMKDLFRALEAYTERHYKRIEELSDESYLLEYTLREMDEITGTTAVTNGVETTSTSEDMIMV</sequence>
<name>A0ABR0KNC4_9EURO</name>
<dbReference type="InterPro" id="IPR020472">
    <property type="entry name" value="WD40_PAC1"/>
</dbReference>
<evidence type="ECO:0000259" key="8">
    <source>
        <dbReference type="Pfam" id="PF08625"/>
    </source>
</evidence>
<keyword evidence="10" id="KW-1185">Reference proteome</keyword>
<dbReference type="SMART" id="SM00320">
    <property type="entry name" value="WD40"/>
    <property type="match status" value="12"/>
</dbReference>
<dbReference type="InterPro" id="IPR015943">
    <property type="entry name" value="WD40/YVTN_repeat-like_dom_sf"/>
</dbReference>
<keyword evidence="4" id="KW-0539">Nucleus</keyword>
<organism evidence="9 10">
    <name type="scientific">Lithohypha guttulata</name>
    <dbReference type="NCBI Taxonomy" id="1690604"/>
    <lineage>
        <taxon>Eukaryota</taxon>
        <taxon>Fungi</taxon>
        <taxon>Dikarya</taxon>
        <taxon>Ascomycota</taxon>
        <taxon>Pezizomycotina</taxon>
        <taxon>Eurotiomycetes</taxon>
        <taxon>Chaetothyriomycetidae</taxon>
        <taxon>Chaetothyriales</taxon>
        <taxon>Trichomeriaceae</taxon>
        <taxon>Lithohypha</taxon>
    </lineage>
</organism>
<dbReference type="PANTHER" id="PTHR19854:SF15">
    <property type="entry name" value="TRANSDUCIN BETA-LIKE PROTEIN 3"/>
    <property type="match status" value="1"/>
</dbReference>
<gene>
    <name evidence="9" type="primary">utp13</name>
    <name evidence="9" type="ORF">LTR24_000561</name>
</gene>
<dbReference type="PROSITE" id="PS50294">
    <property type="entry name" value="WD_REPEATS_REGION"/>
    <property type="match status" value="4"/>
</dbReference>
<keyword evidence="3" id="KW-0677">Repeat</keyword>
<evidence type="ECO:0000256" key="6">
    <source>
        <dbReference type="PROSITE-ProRule" id="PRU00221"/>
    </source>
</evidence>
<dbReference type="EMBL" id="JAVRRG010000004">
    <property type="protein sequence ID" value="KAK5101505.1"/>
    <property type="molecule type" value="Genomic_DNA"/>
</dbReference>
<feature type="repeat" description="WD" evidence="6">
    <location>
        <begin position="274"/>
        <end position="300"/>
    </location>
</feature>
<dbReference type="SUPFAM" id="SSF50978">
    <property type="entry name" value="WD40 repeat-like"/>
    <property type="match status" value="2"/>
</dbReference>
<dbReference type="PANTHER" id="PTHR19854">
    <property type="entry name" value="TRANSDUCIN BETA-LIKE 3"/>
    <property type="match status" value="1"/>
</dbReference>
<dbReference type="Pfam" id="PF00400">
    <property type="entry name" value="WD40"/>
    <property type="match status" value="8"/>
</dbReference>
<dbReference type="PROSITE" id="PS50082">
    <property type="entry name" value="WD_REPEATS_2"/>
    <property type="match status" value="7"/>
</dbReference>
<dbReference type="Proteomes" id="UP001345013">
    <property type="component" value="Unassembled WGS sequence"/>
</dbReference>
<dbReference type="PROSITE" id="PS00678">
    <property type="entry name" value="WD_REPEATS_1"/>
    <property type="match status" value="2"/>
</dbReference>
<evidence type="ECO:0000313" key="10">
    <source>
        <dbReference type="Proteomes" id="UP001345013"/>
    </source>
</evidence>
<accession>A0ABR0KNC4</accession>
<feature type="domain" description="U3 small nucleolar RNA-associated protein 13 C-terminal" evidence="8">
    <location>
        <begin position="742"/>
        <end position="906"/>
    </location>
</feature>
<evidence type="ECO:0000313" key="9">
    <source>
        <dbReference type="EMBL" id="KAK5101505.1"/>
    </source>
</evidence>
<feature type="repeat" description="WD" evidence="6">
    <location>
        <begin position="106"/>
        <end position="147"/>
    </location>
</feature>
<evidence type="ECO:0000256" key="1">
    <source>
        <dbReference type="ARBA" id="ARBA00004604"/>
    </source>
</evidence>
<dbReference type="PRINTS" id="PR00320">
    <property type="entry name" value="GPROTEINBRPT"/>
</dbReference>
<dbReference type="InterPro" id="IPR036322">
    <property type="entry name" value="WD40_repeat_dom_sf"/>
</dbReference>
<feature type="repeat" description="WD" evidence="6">
    <location>
        <begin position="514"/>
        <end position="555"/>
    </location>
</feature>
<evidence type="ECO:0000256" key="3">
    <source>
        <dbReference type="ARBA" id="ARBA00022737"/>
    </source>
</evidence>
<evidence type="ECO:0000256" key="7">
    <source>
        <dbReference type="SAM" id="MobiDB-lite"/>
    </source>
</evidence>
<feature type="repeat" description="WD" evidence="6">
    <location>
        <begin position="589"/>
        <end position="612"/>
    </location>
</feature>
<comment type="subcellular location">
    <subcellularLocation>
        <location evidence="1">Nucleus</location>
        <location evidence="1">Nucleolus</location>
    </subcellularLocation>
</comment>
<keyword evidence="2 6" id="KW-0853">WD repeat</keyword>